<dbReference type="Pfam" id="PF07143">
    <property type="entry name" value="CrtC"/>
    <property type="match status" value="1"/>
</dbReference>
<sequence length="390" mass="42914">MPYQPTPSQLRQPALQALSRRQSLQTLAAAGLGWASLGLPLPSMALPSRTLQFPRDFGSHPDLQTEWWYITGQLQAGGKPWGFQLTFFRSRIEAAQGLQSALAAKQLIFAHAALCDVQGQKLRHDQRMARAGLGLAGASENDTDVHINDWYLQRQPVPGRSASEASRYRALLSSQDFILDLEFESTQPLLLQGLNGLSRKGPREEQASYYYSQPQLEVGGSITVGGQQLPVQASAHNRAWLDHECSAAIMDPEAQGWDWIGMNLDDGSALTAFHLRRRNGSALWAGGSFRAQNQSAQIFAADQVRFKPLRHWSSPHSKASYPVAWSVQTPAGRFEVHALVDDQELDSRASTGAIYWEGLCELRSIGADGKSVRVGSGYLEMTGYANALRL</sequence>
<dbReference type="PROSITE" id="PS51318">
    <property type="entry name" value="TAT"/>
    <property type="match status" value="1"/>
</dbReference>
<evidence type="ECO:0000313" key="2">
    <source>
        <dbReference type="EMBL" id="KGH32289.1"/>
    </source>
</evidence>
<organism evidence="2 3">
    <name type="scientific">Comamonas testosteroni</name>
    <name type="common">Pseudomonas testosteroni</name>
    <dbReference type="NCBI Taxonomy" id="285"/>
    <lineage>
        <taxon>Bacteria</taxon>
        <taxon>Pseudomonadati</taxon>
        <taxon>Pseudomonadota</taxon>
        <taxon>Betaproteobacteria</taxon>
        <taxon>Burkholderiales</taxon>
        <taxon>Comamonadaceae</taxon>
        <taxon>Comamonas</taxon>
    </lineage>
</organism>
<protein>
    <submittedName>
        <fullName evidence="2">Hydrolase</fullName>
    </submittedName>
</protein>
<keyword evidence="2" id="KW-0378">Hydrolase</keyword>
<evidence type="ECO:0000313" key="3">
    <source>
        <dbReference type="Proteomes" id="UP000029553"/>
    </source>
</evidence>
<dbReference type="Proteomes" id="UP000029553">
    <property type="component" value="Unassembled WGS sequence"/>
</dbReference>
<comment type="caution">
    <text evidence="2">The sequence shown here is derived from an EMBL/GenBank/DDBJ whole genome shotgun (WGS) entry which is preliminary data.</text>
</comment>
<dbReference type="EMBL" id="AWOR01000001">
    <property type="protein sequence ID" value="KGH32289.1"/>
    <property type="molecule type" value="Genomic_DNA"/>
</dbReference>
<dbReference type="InterPro" id="IPR006311">
    <property type="entry name" value="TAT_signal"/>
</dbReference>
<dbReference type="GO" id="GO:0016787">
    <property type="term" value="F:hydrolase activity"/>
    <property type="evidence" value="ECO:0007669"/>
    <property type="project" value="UniProtKB-KW"/>
</dbReference>
<dbReference type="Pfam" id="PF17186">
    <property type="entry name" value="Lipocalin_9"/>
    <property type="match status" value="1"/>
</dbReference>
<dbReference type="Gene3D" id="2.40.370.10">
    <property type="entry name" value="AttH-like domain"/>
    <property type="match status" value="2"/>
</dbReference>
<dbReference type="AlphaFoldDB" id="A0A096FQN9"/>
<dbReference type="PANTHER" id="PTHR38591:SF1">
    <property type="entry name" value="BLL1000 PROTEIN"/>
    <property type="match status" value="1"/>
</dbReference>
<reference evidence="2 3" key="1">
    <citation type="submission" date="2013-09" db="EMBL/GenBank/DDBJ databases">
        <title>High correlation between genotypes and phenotypes of environmental bacteria Comamonas testosteroni strains.</title>
        <authorList>
            <person name="Liu L."/>
            <person name="Zhu W."/>
            <person name="Xia X."/>
            <person name="Xu B."/>
            <person name="Luo M."/>
            <person name="Wang G."/>
        </authorList>
    </citation>
    <scope>NUCLEOTIDE SEQUENCE [LARGE SCALE GENOMIC DNA]</scope>
    <source>
        <strain evidence="2 3">JL40</strain>
    </source>
</reference>
<feature type="domain" description="AttH" evidence="1">
    <location>
        <begin position="65"/>
        <end position="246"/>
    </location>
</feature>
<gene>
    <name evidence="2" type="ORF">P353_03280</name>
</gene>
<dbReference type="InterPro" id="IPR023374">
    <property type="entry name" value="AttH-like_dom_sf"/>
</dbReference>
<accession>A0A096FQN9</accession>
<dbReference type="SUPFAM" id="SSF159245">
    <property type="entry name" value="AttH-like"/>
    <property type="match status" value="1"/>
</dbReference>
<evidence type="ECO:0000259" key="1">
    <source>
        <dbReference type="Pfam" id="PF07143"/>
    </source>
</evidence>
<dbReference type="RefSeq" id="WP_034365092.1">
    <property type="nucleotide sequence ID" value="NZ_AWOR01000001.1"/>
</dbReference>
<name>A0A096FQN9_COMTE</name>
<dbReference type="PANTHER" id="PTHR38591">
    <property type="entry name" value="HYDROLASE"/>
    <property type="match status" value="1"/>
</dbReference>
<dbReference type="InterPro" id="IPR010791">
    <property type="entry name" value="AttH_dom"/>
</dbReference>
<proteinExistence type="predicted"/>